<dbReference type="EMBL" id="BQNB010020149">
    <property type="protein sequence ID" value="GJT92858.1"/>
    <property type="molecule type" value="Genomic_DNA"/>
</dbReference>
<dbReference type="InterPro" id="IPR057670">
    <property type="entry name" value="SH3_retrovirus"/>
</dbReference>
<keyword evidence="7" id="KW-1185">Reference proteome</keyword>
<comment type="caution">
    <text evidence="6">The sequence shown here is derived from an EMBL/GenBank/DDBJ whole genome shotgun (WGS) entry which is preliminary data.</text>
</comment>
<dbReference type="Proteomes" id="UP001151760">
    <property type="component" value="Unassembled WGS sequence"/>
</dbReference>
<evidence type="ECO:0000313" key="6">
    <source>
        <dbReference type="EMBL" id="GJT92858.1"/>
    </source>
</evidence>
<evidence type="ECO:0000259" key="5">
    <source>
        <dbReference type="Pfam" id="PF25597"/>
    </source>
</evidence>
<dbReference type="InterPro" id="IPR039537">
    <property type="entry name" value="Retrotran_Ty1/copia-like"/>
</dbReference>
<dbReference type="Pfam" id="PF25597">
    <property type="entry name" value="SH3_retrovirus"/>
    <property type="match status" value="1"/>
</dbReference>
<evidence type="ECO:0000256" key="2">
    <source>
        <dbReference type="SAM" id="Coils"/>
    </source>
</evidence>
<gene>
    <name evidence="6" type="ORF">Tco_1081703</name>
</gene>
<feature type="compositionally biased region" description="Polar residues" evidence="3">
    <location>
        <begin position="543"/>
        <end position="553"/>
    </location>
</feature>
<proteinExistence type="predicted"/>
<name>A0ABQ5I0C0_9ASTR</name>
<dbReference type="SUPFAM" id="SSF53098">
    <property type="entry name" value="Ribonuclease H-like"/>
    <property type="match status" value="1"/>
</dbReference>
<dbReference type="Gene3D" id="3.30.420.10">
    <property type="entry name" value="Ribonuclease H-like superfamily/Ribonuclease H"/>
    <property type="match status" value="1"/>
</dbReference>
<accession>A0ABQ5I0C0</accession>
<reference evidence="6" key="1">
    <citation type="journal article" date="2022" name="Int. J. Mol. Sci.">
        <title>Draft Genome of Tanacetum Coccineum: Genomic Comparison of Closely Related Tanacetum-Family Plants.</title>
        <authorList>
            <person name="Yamashiro T."/>
            <person name="Shiraishi A."/>
            <person name="Nakayama K."/>
            <person name="Satake H."/>
        </authorList>
    </citation>
    <scope>NUCLEOTIDE SEQUENCE</scope>
</reference>
<keyword evidence="2" id="KW-0175">Coiled coil</keyword>
<feature type="domain" description="Retrovirus-related Pol polyprotein from transposon TNT 1-94-like beta-barrel" evidence="4">
    <location>
        <begin position="321"/>
        <end position="392"/>
    </location>
</feature>
<keyword evidence="1" id="KW-0378">Hydrolase</keyword>
<feature type="domain" description="Retroviral polymerase SH3-like" evidence="5">
    <location>
        <begin position="466"/>
        <end position="528"/>
    </location>
</feature>
<sequence length="589" mass="67149">MMGDLKTKMEVEVPYELLKDDEKKQLGKNNEANMTLYNALPRKEYERVFMCKTAKEIWHTLIITHQGNSQVKDCKIDLLTQHYKEFSISSEKTIDSASKTTKEKVKYLALKAKVTREQTSDVVIVKEEVMMMRGNRFGNKANRFGIGRGNSFGNKGGDSLRQKKGSYNCGEEGCFISEFPKPRENKAFAGRAWNIIDLQKENEELLMFSKKFSKTYEKLLQEKHALEKEHSKLFSKVNELKLEVKKLTKAKEVVEPCKKCDVLTQEVDSLKCNISRLQDEALSFSKFKKSSVVLDDMLSRQKLSQDKEGLGFLKNEKTTSIMDSGCTKHMTGNRRLFTSYKAYDGGHVVFGSNLKGKVIGGGNISHNSITITNVEHVGGVAFNLISVGPFTSQSNEIVERTHRKLRKTSRAMLAEQSIPQNFWCHALDTATYIFNRVYIRKFINKTPYEILRNRKPSLEYFRVFGCKVFILNTKVHLTKFDPKSYEGVFLGYSQTSKAYIVLNKETMRIEESLNVTFDESLPEPKSSSSVEDDRIDEPIVQDLNGSPSLQVNVSDEGYPKSLKEARGHPIEQVIGELNERTLRSKSKQA</sequence>
<dbReference type="InterPro" id="IPR012337">
    <property type="entry name" value="RNaseH-like_sf"/>
</dbReference>
<dbReference type="InterPro" id="IPR054722">
    <property type="entry name" value="PolX-like_BBD"/>
</dbReference>
<keyword evidence="1" id="KW-0645">Protease</keyword>
<feature type="compositionally biased region" description="Basic and acidic residues" evidence="3">
    <location>
        <begin position="557"/>
        <end position="569"/>
    </location>
</feature>
<dbReference type="PANTHER" id="PTHR42648:SF21">
    <property type="entry name" value="CYSTEINE-RICH RLK (RECEPTOR-LIKE PROTEIN KINASE) 8"/>
    <property type="match status" value="1"/>
</dbReference>
<evidence type="ECO:0000313" key="7">
    <source>
        <dbReference type="Proteomes" id="UP001151760"/>
    </source>
</evidence>
<evidence type="ECO:0000259" key="4">
    <source>
        <dbReference type="Pfam" id="PF22936"/>
    </source>
</evidence>
<evidence type="ECO:0000256" key="1">
    <source>
        <dbReference type="ARBA" id="ARBA00022670"/>
    </source>
</evidence>
<dbReference type="PANTHER" id="PTHR42648">
    <property type="entry name" value="TRANSPOSASE, PUTATIVE-RELATED"/>
    <property type="match status" value="1"/>
</dbReference>
<dbReference type="Pfam" id="PF22936">
    <property type="entry name" value="Pol_BBD"/>
    <property type="match status" value="1"/>
</dbReference>
<protein>
    <submittedName>
        <fullName evidence="6">Retrovirus-related pol polyprotein from transposon TNT 1-94</fullName>
    </submittedName>
</protein>
<dbReference type="Pfam" id="PF14223">
    <property type="entry name" value="Retrotran_gag_2"/>
    <property type="match status" value="1"/>
</dbReference>
<dbReference type="InterPro" id="IPR036397">
    <property type="entry name" value="RNaseH_sf"/>
</dbReference>
<feature type="coiled-coil region" evidence="2">
    <location>
        <begin position="209"/>
        <end position="280"/>
    </location>
</feature>
<organism evidence="6 7">
    <name type="scientific">Tanacetum coccineum</name>
    <dbReference type="NCBI Taxonomy" id="301880"/>
    <lineage>
        <taxon>Eukaryota</taxon>
        <taxon>Viridiplantae</taxon>
        <taxon>Streptophyta</taxon>
        <taxon>Embryophyta</taxon>
        <taxon>Tracheophyta</taxon>
        <taxon>Spermatophyta</taxon>
        <taxon>Magnoliopsida</taxon>
        <taxon>eudicotyledons</taxon>
        <taxon>Gunneridae</taxon>
        <taxon>Pentapetalae</taxon>
        <taxon>asterids</taxon>
        <taxon>campanulids</taxon>
        <taxon>Asterales</taxon>
        <taxon>Asteraceae</taxon>
        <taxon>Asteroideae</taxon>
        <taxon>Anthemideae</taxon>
        <taxon>Anthemidinae</taxon>
        <taxon>Tanacetum</taxon>
    </lineage>
</organism>
<evidence type="ECO:0000256" key="3">
    <source>
        <dbReference type="SAM" id="MobiDB-lite"/>
    </source>
</evidence>
<reference evidence="6" key="2">
    <citation type="submission" date="2022-01" db="EMBL/GenBank/DDBJ databases">
        <authorList>
            <person name="Yamashiro T."/>
            <person name="Shiraishi A."/>
            <person name="Satake H."/>
            <person name="Nakayama K."/>
        </authorList>
    </citation>
    <scope>NUCLEOTIDE SEQUENCE</scope>
</reference>
<feature type="region of interest" description="Disordered" evidence="3">
    <location>
        <begin position="519"/>
        <end position="589"/>
    </location>
</feature>